<dbReference type="AlphaFoldDB" id="A0A3S3S9A4"/>
<evidence type="ECO:0008006" key="4">
    <source>
        <dbReference type="Google" id="ProtNLM"/>
    </source>
</evidence>
<dbReference type="RefSeq" id="WP_128200345.1">
    <property type="nucleotide sequence ID" value="NZ_SACT01000009.1"/>
</dbReference>
<dbReference type="Proteomes" id="UP000288178">
    <property type="component" value="Unassembled WGS sequence"/>
</dbReference>
<name>A0A3S3S9A4_9BURK</name>
<gene>
    <name evidence="2" type="ORF">ENE75_20950</name>
</gene>
<keyword evidence="1" id="KW-0732">Signal</keyword>
<reference evidence="2 3" key="1">
    <citation type="submission" date="2019-01" db="EMBL/GenBank/DDBJ databases">
        <authorList>
            <person name="Chen W.-M."/>
        </authorList>
    </citation>
    <scope>NUCLEOTIDE SEQUENCE [LARGE SCALE GENOMIC DNA]</scope>
    <source>
        <strain evidence="2 3">ICH-3</strain>
    </source>
</reference>
<feature type="signal peptide" evidence="1">
    <location>
        <begin position="1"/>
        <end position="18"/>
    </location>
</feature>
<sequence>MRALAAVILAAWLLPAQAQQTASYDPKDFKRVVFKTRYEREVQFRAAAIQVAWSAEVLCDATTEIEPFVLWSLGTVGRRLDSDDLSLYTEVTGMDEQWRVAWLDEGAPDDLHVGDVVVAVNGRQLPQGGTRFDFGAILRGSSPLSNSEQPFWDVMLQAREEAKAGKPMTVTLKDGRTLEVDTQTGCAGSVTATGFDHEPDRFERNGAVRVKIPANAMLEARARDEFRWLAAFGTYFQASEKALGKARDSANVATAFVVGKILAAAVPGAGMLLSAAEQQAERAIAVDSVVGSADLFANEVVAAMGGDVNAGWRLNERFAELGLQVDALQMDAFRLSNAKEHAQRVADLRAAQARAAAAAEAAERRAQEEARRQPLVLPVR</sequence>
<evidence type="ECO:0000256" key="1">
    <source>
        <dbReference type="SAM" id="SignalP"/>
    </source>
</evidence>
<dbReference type="EMBL" id="SACT01000009">
    <property type="protein sequence ID" value="RVT48833.1"/>
    <property type="molecule type" value="Genomic_DNA"/>
</dbReference>
<comment type="caution">
    <text evidence="2">The sequence shown here is derived from an EMBL/GenBank/DDBJ whole genome shotgun (WGS) entry which is preliminary data.</text>
</comment>
<protein>
    <recommendedName>
        <fullName evidence="4">PDZ domain-containing protein</fullName>
    </recommendedName>
</protein>
<evidence type="ECO:0000313" key="3">
    <source>
        <dbReference type="Proteomes" id="UP000288178"/>
    </source>
</evidence>
<organism evidence="2 3">
    <name type="scientific">Rubrivivax albus</name>
    <dbReference type="NCBI Taxonomy" id="2499835"/>
    <lineage>
        <taxon>Bacteria</taxon>
        <taxon>Pseudomonadati</taxon>
        <taxon>Pseudomonadota</taxon>
        <taxon>Betaproteobacteria</taxon>
        <taxon>Burkholderiales</taxon>
        <taxon>Sphaerotilaceae</taxon>
        <taxon>Rubrivivax</taxon>
    </lineage>
</organism>
<keyword evidence="3" id="KW-1185">Reference proteome</keyword>
<proteinExistence type="predicted"/>
<evidence type="ECO:0000313" key="2">
    <source>
        <dbReference type="EMBL" id="RVT48833.1"/>
    </source>
</evidence>
<dbReference type="OrthoDB" id="9150485at2"/>
<feature type="chain" id="PRO_5018660741" description="PDZ domain-containing protein" evidence="1">
    <location>
        <begin position="19"/>
        <end position="380"/>
    </location>
</feature>
<accession>A0A3S3S9A4</accession>